<organism evidence="2 3">
    <name type="scientific">Lepraria finkii</name>
    <dbReference type="NCBI Taxonomy" id="1340010"/>
    <lineage>
        <taxon>Eukaryota</taxon>
        <taxon>Fungi</taxon>
        <taxon>Dikarya</taxon>
        <taxon>Ascomycota</taxon>
        <taxon>Pezizomycotina</taxon>
        <taxon>Lecanoromycetes</taxon>
        <taxon>OSLEUM clade</taxon>
        <taxon>Lecanoromycetidae</taxon>
        <taxon>Lecanorales</taxon>
        <taxon>Lecanorineae</taxon>
        <taxon>Stereocaulaceae</taxon>
        <taxon>Lepraria</taxon>
    </lineage>
</organism>
<sequence>MHLSAILAATFALAVASAKPTSSTHEPNSSAKCTTTIETVKTYNLSPITTIYLATHTATSYVKCNGCSLTIVGLGGHGPFRPSPTATLIDNNIAGTTTTTFACSPSHK</sequence>
<dbReference type="EMBL" id="JBHFEH010000007">
    <property type="protein sequence ID" value="KAL2056538.1"/>
    <property type="molecule type" value="Genomic_DNA"/>
</dbReference>
<evidence type="ECO:0000313" key="2">
    <source>
        <dbReference type="EMBL" id="KAL2056538.1"/>
    </source>
</evidence>
<feature type="chain" id="PRO_5046735015" evidence="1">
    <location>
        <begin position="19"/>
        <end position="108"/>
    </location>
</feature>
<protein>
    <submittedName>
        <fullName evidence="2">Uncharacterized protein</fullName>
    </submittedName>
</protein>
<proteinExistence type="predicted"/>
<dbReference type="Proteomes" id="UP001590951">
    <property type="component" value="Unassembled WGS sequence"/>
</dbReference>
<keyword evidence="1" id="KW-0732">Signal</keyword>
<accession>A0ABR4BG67</accession>
<gene>
    <name evidence="2" type="ORF">ABVK25_002932</name>
</gene>
<reference evidence="2 3" key="1">
    <citation type="submission" date="2024-09" db="EMBL/GenBank/DDBJ databases">
        <title>Rethinking Asexuality: The Enigmatic Case of Functional Sexual Genes in Lepraria (Stereocaulaceae).</title>
        <authorList>
            <person name="Doellman M."/>
            <person name="Sun Y."/>
            <person name="Barcenas-Pena A."/>
            <person name="Lumbsch H.T."/>
            <person name="Grewe F."/>
        </authorList>
    </citation>
    <scope>NUCLEOTIDE SEQUENCE [LARGE SCALE GENOMIC DNA]</scope>
    <source>
        <strain evidence="2 3">Grewe 0041</strain>
    </source>
</reference>
<evidence type="ECO:0000256" key="1">
    <source>
        <dbReference type="SAM" id="SignalP"/>
    </source>
</evidence>
<keyword evidence="3" id="KW-1185">Reference proteome</keyword>
<evidence type="ECO:0000313" key="3">
    <source>
        <dbReference type="Proteomes" id="UP001590951"/>
    </source>
</evidence>
<feature type="signal peptide" evidence="1">
    <location>
        <begin position="1"/>
        <end position="18"/>
    </location>
</feature>
<comment type="caution">
    <text evidence="2">The sequence shown here is derived from an EMBL/GenBank/DDBJ whole genome shotgun (WGS) entry which is preliminary data.</text>
</comment>
<name>A0ABR4BG67_9LECA</name>